<protein>
    <submittedName>
        <fullName evidence="1">Uncharacterized protein</fullName>
    </submittedName>
</protein>
<organism evidence="1 2">
    <name type="scientific">Microbacterium phage Goodman</name>
    <dbReference type="NCBI Taxonomy" id="2484206"/>
    <lineage>
        <taxon>Viruses</taxon>
        <taxon>Duplodnaviria</taxon>
        <taxon>Heunggongvirae</taxon>
        <taxon>Uroviricota</taxon>
        <taxon>Caudoviricetes</taxon>
        <taxon>Goodmanvirus</taxon>
        <taxon>Goodmanvirus goodman</taxon>
    </lineage>
</organism>
<dbReference type="EMBL" id="MK016495">
    <property type="protein sequence ID" value="AYQ99479.1"/>
    <property type="molecule type" value="Genomic_DNA"/>
</dbReference>
<accession>A0A3G3LZ95</accession>
<name>A0A3G3LZ95_9CAUD</name>
<keyword evidence="2" id="KW-1185">Reference proteome</keyword>
<sequence length="106" mass="11361">MSYATVATIRRYYDLTNRVAACVAVEGLSIFPEQWASEKAWALAAQPGWAEAWESALVAHKDDEAYVPGLDPGVITDGMILSAVQALHAAPQAEESGVVESDPEEV</sequence>
<dbReference type="Proteomes" id="UP000279037">
    <property type="component" value="Segment"/>
</dbReference>
<evidence type="ECO:0000313" key="2">
    <source>
        <dbReference type="Proteomes" id="UP000279037"/>
    </source>
</evidence>
<dbReference type="KEGG" id="vg:55007160"/>
<reference evidence="1 2" key="1">
    <citation type="submission" date="2018-10" db="EMBL/GenBank/DDBJ databases">
        <authorList>
            <person name="Garlena R.A."/>
            <person name="Russell D.A."/>
            <person name="Pope W.H."/>
            <person name="Jacobs-Sera D."/>
            <person name="Hatfull G.F."/>
        </authorList>
    </citation>
    <scope>NUCLEOTIDE SEQUENCE [LARGE SCALE GENOMIC DNA]</scope>
</reference>
<evidence type="ECO:0000313" key="1">
    <source>
        <dbReference type="EMBL" id="AYQ99479.1"/>
    </source>
</evidence>
<dbReference type="RefSeq" id="YP_009815927.1">
    <property type="nucleotide sequence ID" value="NC_048101.1"/>
</dbReference>
<gene>
    <name evidence="1" type="primary">23</name>
    <name evidence="1" type="ORF">PBI_GOODMAN_23</name>
</gene>
<proteinExistence type="predicted"/>
<dbReference type="GeneID" id="55007160"/>